<name>A0AAX6DJ98_IRIPA</name>
<organism evidence="1 2">
    <name type="scientific">Iris pallida</name>
    <name type="common">Sweet iris</name>
    <dbReference type="NCBI Taxonomy" id="29817"/>
    <lineage>
        <taxon>Eukaryota</taxon>
        <taxon>Viridiplantae</taxon>
        <taxon>Streptophyta</taxon>
        <taxon>Embryophyta</taxon>
        <taxon>Tracheophyta</taxon>
        <taxon>Spermatophyta</taxon>
        <taxon>Magnoliopsida</taxon>
        <taxon>Liliopsida</taxon>
        <taxon>Asparagales</taxon>
        <taxon>Iridaceae</taxon>
        <taxon>Iridoideae</taxon>
        <taxon>Irideae</taxon>
        <taxon>Iris</taxon>
    </lineage>
</organism>
<protein>
    <submittedName>
        <fullName evidence="1">Extensin-like</fullName>
    </submittedName>
</protein>
<reference evidence="1" key="1">
    <citation type="journal article" date="2023" name="GigaByte">
        <title>Genome assembly of the bearded iris, Iris pallida Lam.</title>
        <authorList>
            <person name="Bruccoleri R.E."/>
            <person name="Oakeley E.J."/>
            <person name="Faust A.M.E."/>
            <person name="Altorfer M."/>
            <person name="Dessus-Babus S."/>
            <person name="Burckhardt D."/>
            <person name="Oertli M."/>
            <person name="Naumann U."/>
            <person name="Petersen F."/>
            <person name="Wong J."/>
        </authorList>
    </citation>
    <scope>NUCLEOTIDE SEQUENCE</scope>
    <source>
        <strain evidence="1">GSM-AAB239-AS_SAM_17_03QT</strain>
    </source>
</reference>
<evidence type="ECO:0000313" key="1">
    <source>
        <dbReference type="EMBL" id="KAJ6791816.1"/>
    </source>
</evidence>
<dbReference type="EMBL" id="JANAVB010044218">
    <property type="protein sequence ID" value="KAJ6791816.1"/>
    <property type="molecule type" value="Genomic_DNA"/>
</dbReference>
<dbReference type="Proteomes" id="UP001140949">
    <property type="component" value="Unassembled WGS sequence"/>
</dbReference>
<evidence type="ECO:0000313" key="2">
    <source>
        <dbReference type="Proteomes" id="UP001140949"/>
    </source>
</evidence>
<proteinExistence type="predicted"/>
<accession>A0AAX6DJ98</accession>
<gene>
    <name evidence="1" type="ORF">M6B38_241450</name>
</gene>
<comment type="caution">
    <text evidence="1">The sequence shown here is derived from an EMBL/GenBank/DDBJ whole genome shotgun (WGS) entry which is preliminary data.</text>
</comment>
<sequence>MTPFASPRQGAPLHS</sequence>
<keyword evidence="2" id="KW-1185">Reference proteome</keyword>
<reference evidence="1" key="2">
    <citation type="submission" date="2023-04" db="EMBL/GenBank/DDBJ databases">
        <authorList>
            <person name="Bruccoleri R.E."/>
            <person name="Oakeley E.J."/>
            <person name="Faust A.-M."/>
            <person name="Dessus-Babus S."/>
            <person name="Altorfer M."/>
            <person name="Burckhardt D."/>
            <person name="Oertli M."/>
            <person name="Naumann U."/>
            <person name="Petersen F."/>
            <person name="Wong J."/>
        </authorList>
    </citation>
    <scope>NUCLEOTIDE SEQUENCE</scope>
    <source>
        <strain evidence="1">GSM-AAB239-AS_SAM_17_03QT</strain>
        <tissue evidence="1">Leaf</tissue>
    </source>
</reference>